<proteinExistence type="predicted"/>
<dbReference type="Gene3D" id="3.90.79.10">
    <property type="entry name" value="Nucleoside Triphosphate Pyrophosphohydrolase"/>
    <property type="match status" value="1"/>
</dbReference>
<dbReference type="GO" id="GO:0003824">
    <property type="term" value="F:catalytic activity"/>
    <property type="evidence" value="ECO:0007669"/>
    <property type="project" value="UniProtKB-ARBA"/>
</dbReference>
<evidence type="ECO:0000313" key="1">
    <source>
        <dbReference type="EMBL" id="VFK51674.1"/>
    </source>
</evidence>
<name>A0A450ZD11_9GAMM</name>
<dbReference type="AlphaFoldDB" id="A0A450ZD11"/>
<reference evidence="1" key="1">
    <citation type="submission" date="2019-02" db="EMBL/GenBank/DDBJ databases">
        <authorList>
            <person name="Gruber-Vodicka R. H."/>
            <person name="Seah K. B. B."/>
        </authorList>
    </citation>
    <scope>NUCLEOTIDE SEQUENCE</scope>
    <source>
        <strain evidence="1">BECK_BZ123</strain>
    </source>
</reference>
<organism evidence="1">
    <name type="scientific">Candidatus Kentrum sp. TC</name>
    <dbReference type="NCBI Taxonomy" id="2126339"/>
    <lineage>
        <taxon>Bacteria</taxon>
        <taxon>Pseudomonadati</taxon>
        <taxon>Pseudomonadota</taxon>
        <taxon>Gammaproteobacteria</taxon>
        <taxon>Candidatus Kentrum</taxon>
    </lineage>
</organism>
<dbReference type="InterPro" id="IPR015797">
    <property type="entry name" value="NUDIX_hydrolase-like_dom_sf"/>
</dbReference>
<dbReference type="SUPFAM" id="SSF55811">
    <property type="entry name" value="Nudix"/>
    <property type="match status" value="1"/>
</dbReference>
<dbReference type="CDD" id="cd03424">
    <property type="entry name" value="NUDIX_ADPRase_Nudt5_UGPPase_Nudt14"/>
    <property type="match status" value="1"/>
</dbReference>
<gene>
    <name evidence="1" type="ORF">BECKTC1821D_GA0114238_11373</name>
</gene>
<sequence>MTDVASTSLAEYLRLKREYPSLFANPVTGGIQIVEKPFDMEAAEQAGAEHLSAKGLASQWARLGLLYENEVFRVVRDPVRFPNGRLGIYFRILMKEQVMPGSVILAVYQGRVILLEQFRHATRRQHLEIPRGFGTADITAADNARKEIAEEVEGEISRLVSMGPMHVNTGLSNEYAELFFAELNQIGKGQIEEGIEGIRLVELDDLEGLIRDSEITDAFTIGAFCRARLKGLL</sequence>
<dbReference type="EMBL" id="CAADFS010000137">
    <property type="protein sequence ID" value="VFK51674.1"/>
    <property type="molecule type" value="Genomic_DNA"/>
</dbReference>
<accession>A0A450ZD11</accession>
<protein>
    <submittedName>
        <fullName evidence="1">ADP-ribose pyrophosphatase</fullName>
    </submittedName>
</protein>